<dbReference type="InParanoid" id="A0A316YPA2"/>
<gene>
    <name evidence="2" type="ORF">FA10DRAFT_302050</name>
</gene>
<feature type="compositionally biased region" description="Low complexity" evidence="1">
    <location>
        <begin position="584"/>
        <end position="598"/>
    </location>
</feature>
<feature type="region of interest" description="Disordered" evidence="1">
    <location>
        <begin position="680"/>
        <end position="782"/>
    </location>
</feature>
<feature type="compositionally biased region" description="Basic and acidic residues" evidence="1">
    <location>
        <begin position="303"/>
        <end position="323"/>
    </location>
</feature>
<feature type="region of interest" description="Disordered" evidence="1">
    <location>
        <begin position="560"/>
        <end position="601"/>
    </location>
</feature>
<protein>
    <recommendedName>
        <fullName evidence="4">Stc1 domain-containing protein</fullName>
    </recommendedName>
</protein>
<feature type="compositionally biased region" description="Low complexity" evidence="1">
    <location>
        <begin position="73"/>
        <end position="91"/>
    </location>
</feature>
<feature type="region of interest" description="Disordered" evidence="1">
    <location>
        <begin position="264"/>
        <end position="456"/>
    </location>
</feature>
<feature type="compositionally biased region" description="Basic and acidic residues" evidence="1">
    <location>
        <begin position="29"/>
        <end position="39"/>
    </location>
</feature>
<keyword evidence="3" id="KW-1185">Reference proteome</keyword>
<dbReference type="Proteomes" id="UP000245768">
    <property type="component" value="Unassembled WGS sequence"/>
</dbReference>
<dbReference type="GeneID" id="37046971"/>
<feature type="region of interest" description="Disordered" evidence="1">
    <location>
        <begin position="1"/>
        <end position="142"/>
    </location>
</feature>
<feature type="compositionally biased region" description="Pro residues" evidence="1">
    <location>
        <begin position="728"/>
        <end position="744"/>
    </location>
</feature>
<feature type="compositionally biased region" description="Low complexity" evidence="1">
    <location>
        <begin position="704"/>
        <end position="717"/>
    </location>
</feature>
<feature type="compositionally biased region" description="Low complexity" evidence="1">
    <location>
        <begin position="375"/>
        <end position="395"/>
    </location>
</feature>
<organism evidence="2 3">
    <name type="scientific">Acaromyces ingoldii</name>
    <dbReference type="NCBI Taxonomy" id="215250"/>
    <lineage>
        <taxon>Eukaryota</taxon>
        <taxon>Fungi</taxon>
        <taxon>Dikarya</taxon>
        <taxon>Basidiomycota</taxon>
        <taxon>Ustilaginomycotina</taxon>
        <taxon>Exobasidiomycetes</taxon>
        <taxon>Exobasidiales</taxon>
        <taxon>Cryptobasidiaceae</taxon>
        <taxon>Acaromyces</taxon>
    </lineage>
</organism>
<sequence>MRERGKGRPHVHDRFDRPRQLGGPSAARLRFDSRPHSEGLRGCARPDIPGPFPSALFPTHEQAPSPQYPSPLSPASFQLPSSLSSSSYSPPSKGPVERLTPLSRARNATMTSSKAPSSKAPPDKSKNPASGNTTGTLPKNKPFNSELVCQKCEKIKPRDAYNRDKIRKLDFLYRKHVKLHGEATAEYAITCGECACKEHEEQMRQKRQCSKCGVTRSLYKSFPLAARKTLNDKPVTCNYCIKTRETFVESSDDDSELDVSHLRLEDSDSDGDPGVARAPLAESTPPSHGGSSPSSFGTPESRSPPEHQPEELDEVDLTRRLEGLELSAPSSEGKQDTTIAERQDSNKRQLARVPVTDKASGATSIDKSSAASRWAKLSSSSAETSAVSSKAASKWAPPPQKADQFPGNPLEYAINNPFTPPPSPEQKRKSLVGLSGPRRGMNRPSITVTRTDVPSFHPWPSTTTGLATSPAIYNPVPQPFLGHQSLGLQLQRMSRQQAMTETDLQSDLLVAHSMCKDPQERDRLLSLLESIQLSKTRNSSSGTISVDIAEVDTIKSSVDTGIRHDLNPTPSEPSSLDSKWATRSSEALAPSSPSGPAKKPIKKDWKTMINELIDGHIGVHDGPAPSFGQKQRKALSQKDQSPTQSLSVGARLPADQTQGLSVGAQKVAVVPPAPVLYSDFDCPPPSHPPRLTGTNKLASGDSGWGARAGASTSGAGSQMDRTKCSDDFPPPRAPRAHALPPPPASGANPFDNPPPTKPPKLTGTNAGVTSGSGWGARAAKPL</sequence>
<feature type="compositionally biased region" description="Polar residues" evidence="1">
    <location>
        <begin position="637"/>
        <end position="647"/>
    </location>
</feature>
<proteinExistence type="predicted"/>
<feature type="compositionally biased region" description="Polar residues" evidence="1">
    <location>
        <begin position="568"/>
        <end position="583"/>
    </location>
</feature>
<dbReference type="AlphaFoldDB" id="A0A316YPA2"/>
<feature type="compositionally biased region" description="Low complexity" evidence="1">
    <location>
        <begin position="283"/>
        <end position="301"/>
    </location>
</feature>
<evidence type="ECO:0008006" key="4">
    <source>
        <dbReference type="Google" id="ProtNLM"/>
    </source>
</evidence>
<feature type="compositionally biased region" description="Polar residues" evidence="1">
    <location>
        <begin position="361"/>
        <end position="371"/>
    </location>
</feature>
<name>A0A316YPA2_9BASI</name>
<feature type="region of interest" description="Disordered" evidence="1">
    <location>
        <begin position="616"/>
        <end position="647"/>
    </location>
</feature>
<evidence type="ECO:0000313" key="2">
    <source>
        <dbReference type="EMBL" id="PWN90856.1"/>
    </source>
</evidence>
<feature type="compositionally biased region" description="Basic and acidic residues" evidence="1">
    <location>
        <begin position="333"/>
        <end position="347"/>
    </location>
</feature>
<feature type="compositionally biased region" description="Basic and acidic residues" evidence="1">
    <location>
        <begin position="1"/>
        <end position="19"/>
    </location>
</feature>
<reference evidence="2 3" key="1">
    <citation type="journal article" date="2018" name="Mol. Biol. Evol.">
        <title>Broad Genomic Sampling Reveals a Smut Pathogenic Ancestry of the Fungal Clade Ustilaginomycotina.</title>
        <authorList>
            <person name="Kijpornyongpan T."/>
            <person name="Mondo S.J."/>
            <person name="Barry K."/>
            <person name="Sandor L."/>
            <person name="Lee J."/>
            <person name="Lipzen A."/>
            <person name="Pangilinan J."/>
            <person name="LaButti K."/>
            <person name="Hainaut M."/>
            <person name="Henrissat B."/>
            <person name="Grigoriev I.V."/>
            <person name="Spatafora J.W."/>
            <person name="Aime M.C."/>
        </authorList>
    </citation>
    <scope>NUCLEOTIDE SEQUENCE [LARGE SCALE GENOMIC DNA]</scope>
    <source>
        <strain evidence="2 3">MCA 4198</strain>
    </source>
</reference>
<dbReference type="RefSeq" id="XP_025378054.1">
    <property type="nucleotide sequence ID" value="XM_025525055.1"/>
</dbReference>
<evidence type="ECO:0000313" key="3">
    <source>
        <dbReference type="Proteomes" id="UP000245768"/>
    </source>
</evidence>
<dbReference type="EMBL" id="KZ819636">
    <property type="protein sequence ID" value="PWN90856.1"/>
    <property type="molecule type" value="Genomic_DNA"/>
</dbReference>
<evidence type="ECO:0000256" key="1">
    <source>
        <dbReference type="SAM" id="MobiDB-lite"/>
    </source>
</evidence>
<accession>A0A316YPA2</accession>